<dbReference type="EMBL" id="CP098400">
    <property type="protein sequence ID" value="URW78763.1"/>
    <property type="molecule type" value="Genomic_DNA"/>
</dbReference>
<dbReference type="SUPFAM" id="SSF46785">
    <property type="entry name" value="Winged helix' DNA-binding domain"/>
    <property type="match status" value="1"/>
</dbReference>
<dbReference type="InterPro" id="IPR036388">
    <property type="entry name" value="WH-like_DNA-bd_sf"/>
</dbReference>
<dbReference type="GO" id="GO:0045892">
    <property type="term" value="P:negative regulation of DNA-templated transcription"/>
    <property type="evidence" value="ECO:0007669"/>
    <property type="project" value="InterPro"/>
</dbReference>
<evidence type="ECO:0000313" key="5">
    <source>
        <dbReference type="EMBL" id="URW78763.1"/>
    </source>
</evidence>
<dbReference type="GO" id="GO:0003677">
    <property type="term" value="F:DNA binding"/>
    <property type="evidence" value="ECO:0007669"/>
    <property type="project" value="UniProtKB-KW"/>
</dbReference>
<evidence type="ECO:0000256" key="2">
    <source>
        <dbReference type="ARBA" id="ARBA00023015"/>
    </source>
</evidence>
<evidence type="ECO:0000256" key="3">
    <source>
        <dbReference type="ARBA" id="ARBA00023125"/>
    </source>
</evidence>
<keyword evidence="2" id="KW-0805">Transcription regulation</keyword>
<sequence>MRTNYPEPTESEVEILQILWQKGSATVREVHEVLETKKDVGYTTTLKLMQIMVEKGIVDRDTSKRIHIYKPLIPQSSVENNLINKLRQKIFRGSASRLVIGALSSEPVSEQEIEEIREFLDSYTKDNHSKTSPK</sequence>
<evidence type="ECO:0000256" key="1">
    <source>
        <dbReference type="ARBA" id="ARBA00011046"/>
    </source>
</evidence>
<dbReference type="InterPro" id="IPR005650">
    <property type="entry name" value="BlaI_family"/>
</dbReference>
<reference evidence="5" key="1">
    <citation type="submission" date="2022-05" db="EMBL/GenBank/DDBJ databases">
        <authorList>
            <person name="Sun X."/>
        </authorList>
    </citation>
    <scope>NUCLEOTIDE SEQUENCE</scope>
    <source>
        <strain evidence="5">Ai-910</strain>
    </source>
</reference>
<evidence type="ECO:0000256" key="4">
    <source>
        <dbReference type="ARBA" id="ARBA00023163"/>
    </source>
</evidence>
<dbReference type="Pfam" id="PF03965">
    <property type="entry name" value="Penicillinase_R"/>
    <property type="match status" value="1"/>
</dbReference>
<dbReference type="KEGG" id="alkq:M9189_07790"/>
<reference evidence="5" key="2">
    <citation type="submission" date="2022-06" db="EMBL/GenBank/DDBJ databases">
        <title>Xiashengella guii gen. nov. sp. nov., a bacterium isolated form anaerobic digestion tank.</title>
        <authorList>
            <person name="Huang H."/>
        </authorList>
    </citation>
    <scope>NUCLEOTIDE SEQUENCE</scope>
    <source>
        <strain evidence="5">Ai-910</strain>
    </source>
</reference>
<proteinExistence type="inferred from homology"/>
<dbReference type="RefSeq" id="WP_250722145.1">
    <property type="nucleotide sequence ID" value="NZ_CP098400.1"/>
</dbReference>
<dbReference type="PIRSF" id="PIRSF019455">
    <property type="entry name" value="CopR_AtkY"/>
    <property type="match status" value="1"/>
</dbReference>
<keyword evidence="3" id="KW-0238">DNA-binding</keyword>
<dbReference type="Gene3D" id="1.10.10.10">
    <property type="entry name" value="Winged helix-like DNA-binding domain superfamily/Winged helix DNA-binding domain"/>
    <property type="match status" value="1"/>
</dbReference>
<comment type="similarity">
    <text evidence="1">Belongs to the BlaI transcriptional regulatory family.</text>
</comment>
<organism evidence="5 6">
    <name type="scientific">Xiashengella succiniciproducens</name>
    <dbReference type="NCBI Taxonomy" id="2949635"/>
    <lineage>
        <taxon>Bacteria</taxon>
        <taxon>Pseudomonadati</taxon>
        <taxon>Bacteroidota</taxon>
        <taxon>Bacteroidia</taxon>
        <taxon>Marinilabiliales</taxon>
        <taxon>Marinilabiliaceae</taxon>
        <taxon>Xiashengella</taxon>
    </lineage>
</organism>
<dbReference type="Proteomes" id="UP001056426">
    <property type="component" value="Chromosome"/>
</dbReference>
<accession>A0A9J6ZM72</accession>
<protein>
    <submittedName>
        <fullName evidence="5">BlaI/MecI/CopY family transcriptional regulator</fullName>
    </submittedName>
</protein>
<name>A0A9J6ZM72_9BACT</name>
<dbReference type="Gene3D" id="1.10.4040.10">
    <property type="entry name" value="Penicillinase repressor domain"/>
    <property type="match status" value="1"/>
</dbReference>
<dbReference type="InterPro" id="IPR036390">
    <property type="entry name" value="WH_DNA-bd_sf"/>
</dbReference>
<dbReference type="AlphaFoldDB" id="A0A9J6ZM72"/>
<evidence type="ECO:0000313" key="6">
    <source>
        <dbReference type="Proteomes" id="UP001056426"/>
    </source>
</evidence>
<keyword evidence="6" id="KW-1185">Reference proteome</keyword>
<keyword evidence="4" id="KW-0804">Transcription</keyword>
<gene>
    <name evidence="5" type="ORF">M9189_07790</name>
</gene>